<organism evidence="3 4">
    <name type="scientific">Streptomyces sanyensis</name>
    <dbReference type="NCBI Taxonomy" id="568869"/>
    <lineage>
        <taxon>Bacteria</taxon>
        <taxon>Bacillati</taxon>
        <taxon>Actinomycetota</taxon>
        <taxon>Actinomycetes</taxon>
        <taxon>Kitasatosporales</taxon>
        <taxon>Streptomycetaceae</taxon>
        <taxon>Streptomyces</taxon>
    </lineage>
</organism>
<evidence type="ECO:0000256" key="1">
    <source>
        <dbReference type="SAM" id="MobiDB-lite"/>
    </source>
</evidence>
<evidence type="ECO:0000313" key="3">
    <source>
        <dbReference type="EMBL" id="GAA4788680.1"/>
    </source>
</evidence>
<name>A0ABP9B079_9ACTN</name>
<proteinExistence type="predicted"/>
<dbReference type="EMBL" id="BAABJV010000014">
    <property type="protein sequence ID" value="GAA4788680.1"/>
    <property type="molecule type" value="Genomic_DNA"/>
</dbReference>
<evidence type="ECO:0000259" key="2">
    <source>
        <dbReference type="Pfam" id="PF10099"/>
    </source>
</evidence>
<accession>A0ABP9B079</accession>
<evidence type="ECO:0000313" key="4">
    <source>
        <dbReference type="Proteomes" id="UP001501147"/>
    </source>
</evidence>
<feature type="domain" description="Anti-sigma K factor RskA C-terminal" evidence="2">
    <location>
        <begin position="205"/>
        <end position="333"/>
    </location>
</feature>
<sequence>MTGPVCHEGTSRDEPPHPRGAPARAPPGRAPPDRGPRPAVRSGSAPPRACAPLSRTARPAPRRPRPPRPRPGARAIPGRCAARCRRRRRAVADHPDPGVLLELALGGPGAAEALAPGDRAHLGACDRCRAELDGLRRVASAARAATLEDLLTAPPPRVWDALARDLGLPGAAEQTPETGPARAPDPPPGAARAGRTWRRRSALALAAVCLAAGAAAGGAAARWTAGGGEGSAALGDVHVLAAVSGTRAAGTVTLETGPGPDRRMRLAVERLPPTDGYYEVWLTDRTGTRVIAVGVLGPAGRATLPLPAGVDLGAYPLVDVSDEAYDGSPEHSGRSVVRGPVAG</sequence>
<gene>
    <name evidence="3" type="ORF">GCM10023329_44860</name>
</gene>
<feature type="region of interest" description="Disordered" evidence="1">
    <location>
        <begin position="1"/>
        <end position="80"/>
    </location>
</feature>
<feature type="region of interest" description="Disordered" evidence="1">
    <location>
        <begin position="170"/>
        <end position="196"/>
    </location>
</feature>
<dbReference type="InterPro" id="IPR018764">
    <property type="entry name" value="RskA_C"/>
</dbReference>
<reference evidence="4" key="1">
    <citation type="journal article" date="2019" name="Int. J. Syst. Evol. Microbiol.">
        <title>The Global Catalogue of Microorganisms (GCM) 10K type strain sequencing project: providing services to taxonomists for standard genome sequencing and annotation.</title>
        <authorList>
            <consortium name="The Broad Institute Genomics Platform"/>
            <consortium name="The Broad Institute Genome Sequencing Center for Infectious Disease"/>
            <person name="Wu L."/>
            <person name="Ma J."/>
        </authorList>
    </citation>
    <scope>NUCLEOTIDE SEQUENCE [LARGE SCALE GENOMIC DNA]</scope>
    <source>
        <strain evidence="4">JCM 18324</strain>
    </source>
</reference>
<keyword evidence="4" id="KW-1185">Reference proteome</keyword>
<dbReference type="Pfam" id="PF10099">
    <property type="entry name" value="RskA_C"/>
    <property type="match status" value="1"/>
</dbReference>
<comment type="caution">
    <text evidence="3">The sequence shown here is derived from an EMBL/GenBank/DDBJ whole genome shotgun (WGS) entry which is preliminary data.</text>
</comment>
<protein>
    <recommendedName>
        <fullName evidence="2">Anti-sigma K factor RskA C-terminal domain-containing protein</fullName>
    </recommendedName>
</protein>
<dbReference type="Proteomes" id="UP001501147">
    <property type="component" value="Unassembled WGS sequence"/>
</dbReference>